<dbReference type="PATRIC" id="fig|279113.10.peg.63"/>
<dbReference type="EMBL" id="CP013236">
    <property type="protein sequence ID" value="AMP12358.1"/>
    <property type="molecule type" value="Genomic_DNA"/>
</dbReference>
<keyword evidence="5" id="KW-1185">Reference proteome</keyword>
<accession>A0A127QQM8</accession>
<dbReference type="RefSeq" id="WP_156479857.1">
    <property type="nucleotide sequence ID" value="NZ_CP013234.1"/>
</dbReference>
<dbReference type="STRING" id="279113.CPter91_0051"/>
<feature type="region of interest" description="Disordered" evidence="1">
    <location>
        <begin position="1"/>
        <end position="58"/>
    </location>
</feature>
<evidence type="ECO:0000313" key="2">
    <source>
        <dbReference type="EMBL" id="AMP02451.1"/>
    </source>
</evidence>
<dbReference type="EMBL" id="CP013234">
    <property type="protein sequence ID" value="AMP02451.1"/>
    <property type="molecule type" value="Genomic_DNA"/>
</dbReference>
<dbReference type="AlphaFoldDB" id="A0A127QQM8"/>
<evidence type="ECO:0000313" key="3">
    <source>
        <dbReference type="EMBL" id="AMP12358.1"/>
    </source>
</evidence>
<sequence length="58" mass="6437">MKVTLKLPKPRNPLVAPARARKAGAHASYNPARKVRRTEKHKLNQALSGRKTEGSYDA</sequence>
<gene>
    <name evidence="3" type="ORF">CPter291_0062</name>
    <name evidence="2" type="ORF">CPter91_0051</name>
</gene>
<evidence type="ECO:0000256" key="1">
    <source>
        <dbReference type="SAM" id="MobiDB-lite"/>
    </source>
</evidence>
<name>A0A127QQM8_9BURK</name>
<evidence type="ECO:0000313" key="5">
    <source>
        <dbReference type="Proteomes" id="UP000074914"/>
    </source>
</evidence>
<evidence type="ECO:0000313" key="4">
    <source>
        <dbReference type="Proteomes" id="UP000074561"/>
    </source>
</evidence>
<organism evidence="2 4">
    <name type="scientific">Collimonas pratensis</name>
    <dbReference type="NCBI Taxonomy" id="279113"/>
    <lineage>
        <taxon>Bacteria</taxon>
        <taxon>Pseudomonadati</taxon>
        <taxon>Pseudomonadota</taxon>
        <taxon>Betaproteobacteria</taxon>
        <taxon>Burkholderiales</taxon>
        <taxon>Oxalobacteraceae</taxon>
        <taxon>Collimonas</taxon>
    </lineage>
</organism>
<dbReference type="KEGG" id="cpra:CPter91_0051"/>
<proteinExistence type="predicted"/>
<protein>
    <submittedName>
        <fullName evidence="2">Uncharacterized protein</fullName>
    </submittedName>
</protein>
<dbReference type="Proteomes" id="UP000074561">
    <property type="component" value="Chromosome"/>
</dbReference>
<reference evidence="4 5" key="1">
    <citation type="submission" date="2015-11" db="EMBL/GenBank/DDBJ databases">
        <title>Exploring the genomic traits of fungus-feeding bacterial genus Collimonas.</title>
        <authorList>
            <person name="Song C."/>
            <person name="Schmidt R."/>
            <person name="de Jager V."/>
            <person name="Krzyzanowska D."/>
            <person name="Jongedijk E."/>
            <person name="Cankar K."/>
            <person name="Beekwilder J."/>
            <person name="van Veen A."/>
            <person name="de Boer W."/>
            <person name="van Veen J.A."/>
            <person name="Garbeva P."/>
        </authorList>
    </citation>
    <scope>NUCLEOTIDE SEQUENCE [LARGE SCALE GENOMIC DNA]</scope>
    <source>
        <strain evidence="3 5">Ter291</strain>
        <strain evidence="2 4">Ter91</strain>
    </source>
</reference>
<dbReference type="Proteomes" id="UP000074914">
    <property type="component" value="Chromosome"/>
</dbReference>